<sequence length="80" mass="9355">MELRPSSSSLLFSLLLGLMILDLNLIEASHQLMNVDVQLRDDDFPVDEQLSRTGYHFQPPKNWINVKSKYDFVDFLKNEK</sequence>
<keyword evidence="1" id="KW-0732">Signal</keyword>
<evidence type="ECO:0000256" key="1">
    <source>
        <dbReference type="SAM" id="SignalP"/>
    </source>
</evidence>
<feature type="chain" id="PRO_5004563133" evidence="1">
    <location>
        <begin position="29"/>
        <end position="80"/>
    </location>
</feature>
<comment type="caution">
    <text evidence="2">The sequence shown here is derived from an EMBL/GenBank/DDBJ whole genome shotgun (WGS) entry which is preliminary data.</text>
</comment>
<keyword evidence="3" id="KW-1185">Reference proteome</keyword>
<feature type="signal peptide" evidence="1">
    <location>
        <begin position="1"/>
        <end position="28"/>
    </location>
</feature>
<reference evidence="2 3" key="1">
    <citation type="journal article" date="2013" name="BMC Genomics">
        <title>The miniature genome of a carnivorous plant Genlisea aurea contains a low number of genes and short non-coding sequences.</title>
        <authorList>
            <person name="Leushkin E.V."/>
            <person name="Sutormin R.A."/>
            <person name="Nabieva E.R."/>
            <person name="Penin A.A."/>
            <person name="Kondrashov A.S."/>
            <person name="Logacheva M.D."/>
        </authorList>
    </citation>
    <scope>NUCLEOTIDE SEQUENCE [LARGE SCALE GENOMIC DNA]</scope>
</reference>
<name>S8EM68_9LAMI</name>
<evidence type="ECO:0000313" key="2">
    <source>
        <dbReference type="EMBL" id="EPS73772.1"/>
    </source>
</evidence>
<evidence type="ECO:0000313" key="3">
    <source>
        <dbReference type="Proteomes" id="UP000015453"/>
    </source>
</evidence>
<proteinExistence type="predicted"/>
<dbReference type="Proteomes" id="UP000015453">
    <property type="component" value="Unassembled WGS sequence"/>
</dbReference>
<dbReference type="OrthoDB" id="1742054at2759"/>
<gene>
    <name evidence="2" type="ORF">M569_00984</name>
</gene>
<accession>S8EM68</accession>
<dbReference type="AlphaFoldDB" id="S8EM68"/>
<dbReference type="EMBL" id="AUSU01000308">
    <property type="protein sequence ID" value="EPS73772.1"/>
    <property type="molecule type" value="Genomic_DNA"/>
</dbReference>
<organism evidence="2 3">
    <name type="scientific">Genlisea aurea</name>
    <dbReference type="NCBI Taxonomy" id="192259"/>
    <lineage>
        <taxon>Eukaryota</taxon>
        <taxon>Viridiplantae</taxon>
        <taxon>Streptophyta</taxon>
        <taxon>Embryophyta</taxon>
        <taxon>Tracheophyta</taxon>
        <taxon>Spermatophyta</taxon>
        <taxon>Magnoliopsida</taxon>
        <taxon>eudicotyledons</taxon>
        <taxon>Gunneridae</taxon>
        <taxon>Pentapetalae</taxon>
        <taxon>asterids</taxon>
        <taxon>lamiids</taxon>
        <taxon>Lamiales</taxon>
        <taxon>Lentibulariaceae</taxon>
        <taxon>Genlisea</taxon>
    </lineage>
</organism>
<protein>
    <submittedName>
        <fullName evidence="2">Uncharacterized protein</fullName>
    </submittedName>
</protein>